<dbReference type="Gene3D" id="3.40.50.300">
    <property type="entry name" value="P-loop containing nucleotide triphosphate hydrolases"/>
    <property type="match status" value="1"/>
</dbReference>
<proteinExistence type="inferred from homology"/>
<feature type="domain" description="CP-type G" evidence="6">
    <location>
        <begin position="100"/>
        <end position="261"/>
    </location>
</feature>
<dbReference type="Gene3D" id="1.10.40.50">
    <property type="entry name" value="Probable gtpase engc, domain 3"/>
    <property type="match status" value="1"/>
</dbReference>
<feature type="binding site" evidence="3">
    <location>
        <position position="285"/>
    </location>
    <ligand>
        <name>Zn(2+)</name>
        <dbReference type="ChEBI" id="CHEBI:29105"/>
    </ligand>
</feature>
<dbReference type="AlphaFoldDB" id="A0A965GBX0"/>
<evidence type="ECO:0000313" key="7">
    <source>
        <dbReference type="EMBL" id="NBR93303.1"/>
    </source>
</evidence>
<feature type="binding site" evidence="3">
    <location>
        <begin position="157"/>
        <end position="160"/>
    </location>
    <ligand>
        <name>GTP</name>
        <dbReference type="ChEBI" id="CHEBI:37565"/>
    </ligand>
</feature>
<dbReference type="GO" id="GO:0005525">
    <property type="term" value="F:GTP binding"/>
    <property type="evidence" value="ECO:0007669"/>
    <property type="project" value="UniProtKB-UniRule"/>
</dbReference>
<dbReference type="InterPro" id="IPR010914">
    <property type="entry name" value="RsgA_GTPase_dom"/>
</dbReference>
<keyword evidence="3" id="KW-0699">rRNA-binding</keyword>
<keyword evidence="3" id="KW-0862">Zinc</keyword>
<feature type="binding site" evidence="3">
    <location>
        <position position="289"/>
    </location>
    <ligand>
        <name>Zn(2+)</name>
        <dbReference type="ChEBI" id="CHEBI:29105"/>
    </ligand>
</feature>
<dbReference type="Pfam" id="PF03193">
    <property type="entry name" value="RsgA_GTPase"/>
    <property type="match status" value="1"/>
</dbReference>
<keyword evidence="1 3" id="KW-0547">Nucleotide-binding</keyword>
<gene>
    <name evidence="3 7" type="primary">rsgA</name>
    <name evidence="7" type="ORF">EBT44_00305</name>
</gene>
<evidence type="ECO:0000259" key="5">
    <source>
        <dbReference type="PROSITE" id="PS50936"/>
    </source>
</evidence>
<comment type="subcellular location">
    <subcellularLocation>
        <location evidence="3">Cytoplasm</location>
    </subcellularLocation>
</comment>
<dbReference type="EC" id="3.6.1.-" evidence="3"/>
<dbReference type="InterPro" id="IPR004881">
    <property type="entry name" value="Ribosome_biogen_GTPase_RsgA"/>
</dbReference>
<evidence type="ECO:0000256" key="2">
    <source>
        <dbReference type="ARBA" id="ARBA00023134"/>
    </source>
</evidence>
<comment type="function">
    <text evidence="3">One of several proteins that assist in the late maturation steps of the functional core of the 30S ribosomal subunit. Helps release RbfA from mature subunits. May play a role in the assembly of ribosomal proteins into the subunit. Circularly permuted GTPase that catalyzes slow GTP hydrolysis, GTPase activity is stimulated by the 30S ribosomal subunit.</text>
</comment>
<evidence type="ECO:0000256" key="3">
    <source>
        <dbReference type="HAMAP-Rule" id="MF_01820"/>
    </source>
</evidence>
<dbReference type="PROSITE" id="PS50936">
    <property type="entry name" value="ENGC_GTPASE"/>
    <property type="match status" value="1"/>
</dbReference>
<comment type="caution">
    <text evidence="7">The sequence shown here is derived from an EMBL/GenBank/DDBJ whole genome shotgun (WGS) entry which is preliminary data.</text>
</comment>
<dbReference type="InterPro" id="IPR030378">
    <property type="entry name" value="G_CP_dom"/>
</dbReference>
<dbReference type="GO" id="GO:0003924">
    <property type="term" value="F:GTPase activity"/>
    <property type="evidence" value="ECO:0007669"/>
    <property type="project" value="UniProtKB-UniRule"/>
</dbReference>
<evidence type="ECO:0000256" key="1">
    <source>
        <dbReference type="ARBA" id="ARBA00022741"/>
    </source>
</evidence>
<dbReference type="NCBIfam" id="TIGR00157">
    <property type="entry name" value="ribosome small subunit-dependent GTPase A"/>
    <property type="match status" value="1"/>
</dbReference>
<accession>A0A965GBX0</accession>
<feature type="region of interest" description="Disordered" evidence="4">
    <location>
        <begin position="1"/>
        <end position="31"/>
    </location>
</feature>
<protein>
    <recommendedName>
        <fullName evidence="3">Small ribosomal subunit biogenesis GTPase RsgA</fullName>
        <ecNumber evidence="3">3.6.1.-</ecNumber>
    </recommendedName>
</protein>
<evidence type="ECO:0000256" key="4">
    <source>
        <dbReference type="SAM" id="MobiDB-lite"/>
    </source>
</evidence>
<comment type="similarity">
    <text evidence="3">Belongs to the TRAFAC class YlqF/YawG GTPase family. RsgA subfamily.</text>
</comment>
<dbReference type="GO" id="GO:0046872">
    <property type="term" value="F:metal ion binding"/>
    <property type="evidence" value="ECO:0007669"/>
    <property type="project" value="UniProtKB-KW"/>
</dbReference>
<feature type="binding site" evidence="3">
    <location>
        <position position="296"/>
    </location>
    <ligand>
        <name>Zn(2+)</name>
        <dbReference type="ChEBI" id="CHEBI:29105"/>
    </ligand>
</feature>
<feature type="binding site" evidence="3">
    <location>
        <position position="291"/>
    </location>
    <ligand>
        <name>Zn(2+)</name>
        <dbReference type="ChEBI" id="CHEBI:29105"/>
    </ligand>
</feature>
<feature type="binding site" evidence="3">
    <location>
        <begin position="203"/>
        <end position="211"/>
    </location>
    <ligand>
        <name>GTP</name>
        <dbReference type="ChEBI" id="CHEBI:37565"/>
    </ligand>
</feature>
<sequence length="324" mass="35299">MRNRKHLDEDDVRSRPARSTKPRSKDRPEYSDASIARVITIDRGRVTCVTENNHEFYAIASRELGRRSVVVGDIVAVVGIPEPNQAREDFARIVRIEQRKNSLRRSAEDGSERVLVANVDFLAIVSATTNPEPKHGFVNRALVAAFSEGITPILVMTKSDLASGTEFLDAYSAINIPAFALRKDKAPREFLDFIRGKVTVLIGHSGVGKSTLINALSPYSERETGSVNATTGKGRHTSSSALALEIDGGGWVIDTPGVRSFGLSHVTKGDVIAAFPDCAEIAKSCRKNCSHDEEGCALLEWASEEVGRRSRLTTLQQILASLAD</sequence>
<dbReference type="GO" id="GO:0005737">
    <property type="term" value="C:cytoplasm"/>
    <property type="evidence" value="ECO:0007669"/>
    <property type="project" value="UniProtKB-SubCell"/>
</dbReference>
<dbReference type="HAMAP" id="MF_01820">
    <property type="entry name" value="GTPase_RsgA"/>
    <property type="match status" value="1"/>
</dbReference>
<keyword evidence="3" id="KW-0479">Metal-binding</keyword>
<keyword evidence="3" id="KW-0694">RNA-binding</keyword>
<keyword evidence="3" id="KW-0963">Cytoplasm</keyword>
<name>A0A965GBX0_9PROT</name>
<organism evidence="7 8">
    <name type="scientific">Candidatus Fonsibacter lacus</name>
    <dbReference type="NCBI Taxonomy" id="2576439"/>
    <lineage>
        <taxon>Bacteria</taxon>
        <taxon>Pseudomonadati</taxon>
        <taxon>Pseudomonadota</taxon>
        <taxon>Alphaproteobacteria</taxon>
        <taxon>Candidatus Pelagibacterales</taxon>
        <taxon>Candidatus Pelagibacterales incertae sedis</taxon>
        <taxon>Candidatus Fonsibacter</taxon>
    </lineage>
</organism>
<dbReference type="SUPFAM" id="SSF52540">
    <property type="entry name" value="P-loop containing nucleoside triphosphate hydrolases"/>
    <property type="match status" value="1"/>
</dbReference>
<dbReference type="EMBL" id="RFXN01000002">
    <property type="protein sequence ID" value="NBR93303.1"/>
    <property type="molecule type" value="Genomic_DNA"/>
</dbReference>
<comment type="cofactor">
    <cofactor evidence="3">
        <name>Zn(2+)</name>
        <dbReference type="ChEBI" id="CHEBI:29105"/>
    </cofactor>
    <text evidence="3">Binds 1 zinc ion per subunit.</text>
</comment>
<reference evidence="7" key="1">
    <citation type="submission" date="2018-10" db="EMBL/GenBank/DDBJ databases">
        <title>Iterative Subtractive Binning of Freshwater Chronoseries Metagenomes Recovers Nearly Complete Genomes from over Four Hundred Novel Species.</title>
        <authorList>
            <person name="Rodriguez-R L.M."/>
            <person name="Tsementzi D."/>
            <person name="Luo C."/>
            <person name="Konstantinidis K.T."/>
        </authorList>
    </citation>
    <scope>NUCLEOTIDE SEQUENCE</scope>
    <source>
        <strain evidence="7">WB5_2A_028</strain>
    </source>
</reference>
<dbReference type="CDD" id="cd01854">
    <property type="entry name" value="YjeQ_EngC"/>
    <property type="match status" value="1"/>
</dbReference>
<feature type="compositionally biased region" description="Basic and acidic residues" evidence="4">
    <location>
        <begin position="1"/>
        <end position="14"/>
    </location>
</feature>
<keyword evidence="2 3" id="KW-0342">GTP-binding</keyword>
<evidence type="ECO:0000313" key="8">
    <source>
        <dbReference type="Proteomes" id="UP000740727"/>
    </source>
</evidence>
<dbReference type="GO" id="GO:0042274">
    <property type="term" value="P:ribosomal small subunit biogenesis"/>
    <property type="evidence" value="ECO:0007669"/>
    <property type="project" value="UniProtKB-UniRule"/>
</dbReference>
<dbReference type="PANTHER" id="PTHR32120">
    <property type="entry name" value="SMALL RIBOSOMAL SUBUNIT BIOGENESIS GTPASE RSGA"/>
    <property type="match status" value="1"/>
</dbReference>
<keyword evidence="3" id="KW-0690">Ribosome biogenesis</keyword>
<dbReference type="PROSITE" id="PS51721">
    <property type="entry name" value="G_CP"/>
    <property type="match status" value="1"/>
</dbReference>
<dbReference type="GO" id="GO:0019843">
    <property type="term" value="F:rRNA binding"/>
    <property type="evidence" value="ECO:0007669"/>
    <property type="project" value="UniProtKB-KW"/>
</dbReference>
<keyword evidence="3" id="KW-0378">Hydrolase</keyword>
<dbReference type="Proteomes" id="UP000740727">
    <property type="component" value="Unassembled WGS sequence"/>
</dbReference>
<dbReference type="PANTHER" id="PTHR32120:SF11">
    <property type="entry name" value="SMALL RIBOSOMAL SUBUNIT BIOGENESIS GTPASE RSGA 1, MITOCHONDRIAL-RELATED"/>
    <property type="match status" value="1"/>
</dbReference>
<dbReference type="InterPro" id="IPR027417">
    <property type="entry name" value="P-loop_NTPase"/>
</dbReference>
<comment type="subunit">
    <text evidence="3">Monomer. Associates with 30S ribosomal subunit, binds 16S rRNA.</text>
</comment>
<feature type="domain" description="EngC GTPase" evidence="5">
    <location>
        <begin position="117"/>
        <end position="259"/>
    </location>
</feature>
<evidence type="ECO:0000259" key="6">
    <source>
        <dbReference type="PROSITE" id="PS51721"/>
    </source>
</evidence>